<dbReference type="InterPro" id="IPR058792">
    <property type="entry name" value="Beta-barrel_RND_2"/>
</dbReference>
<evidence type="ECO:0000256" key="7">
    <source>
        <dbReference type="SAM" id="SignalP"/>
    </source>
</evidence>
<evidence type="ECO:0000256" key="3">
    <source>
        <dbReference type="ARBA" id="ARBA00022833"/>
    </source>
</evidence>
<evidence type="ECO:0000313" key="14">
    <source>
        <dbReference type="Proteomes" id="UP000321960"/>
    </source>
</evidence>
<evidence type="ECO:0000256" key="1">
    <source>
        <dbReference type="ARBA" id="ARBA00009477"/>
    </source>
</evidence>
<dbReference type="Pfam" id="PF25975">
    <property type="entry name" value="CzcB_C"/>
    <property type="match status" value="1"/>
</dbReference>
<reference evidence="13" key="1">
    <citation type="journal article" date="2014" name="Int. J. Syst. Evol. Microbiol.">
        <title>Complete genome of a new Firmicutes species belonging to the dominant human colonic microbiota ('Ruminococcus bicirculans') reveals two chromosomes and a selective capacity to utilize plant glucans.</title>
        <authorList>
            <consortium name="NISC Comparative Sequencing Program"/>
            <person name="Wegmann U."/>
            <person name="Louis P."/>
            <person name="Goesmann A."/>
            <person name="Henrissat B."/>
            <person name="Duncan S.H."/>
            <person name="Flint H.J."/>
        </authorList>
    </citation>
    <scope>NUCLEOTIDE SEQUENCE</scope>
    <source>
        <strain evidence="13">NBRC 107715</strain>
    </source>
</reference>
<dbReference type="GO" id="GO:0046686">
    <property type="term" value="P:response to cadmium ion"/>
    <property type="evidence" value="ECO:0007669"/>
    <property type="project" value="UniProtKB-KW"/>
</dbReference>
<dbReference type="RefSeq" id="WP_147026592.1">
    <property type="nucleotide sequence ID" value="NZ_BJZU01000060.1"/>
</dbReference>
<dbReference type="Gene3D" id="2.40.420.20">
    <property type="match status" value="1"/>
</dbReference>
<feature type="signal peptide" evidence="7">
    <location>
        <begin position="1"/>
        <end position="21"/>
    </location>
</feature>
<evidence type="ECO:0000313" key="13">
    <source>
        <dbReference type="EMBL" id="GLS63743.1"/>
    </source>
</evidence>
<dbReference type="PANTHER" id="PTHR30097:SF4">
    <property type="entry name" value="SLR6042 PROTEIN"/>
    <property type="match status" value="1"/>
</dbReference>
<evidence type="ECO:0000259" key="9">
    <source>
        <dbReference type="Pfam" id="PF25954"/>
    </source>
</evidence>
<evidence type="ECO:0000256" key="5">
    <source>
        <dbReference type="ARBA" id="ARBA00058766"/>
    </source>
</evidence>
<dbReference type="EMBL" id="BSPK01000026">
    <property type="protein sequence ID" value="GLS63743.1"/>
    <property type="molecule type" value="Genomic_DNA"/>
</dbReference>
<evidence type="ECO:0000256" key="4">
    <source>
        <dbReference type="ARBA" id="ARBA00043263"/>
    </source>
</evidence>
<feature type="compositionally biased region" description="Basic and acidic residues" evidence="6">
    <location>
        <begin position="63"/>
        <end position="113"/>
    </location>
</feature>
<dbReference type="InterPro" id="IPR058649">
    <property type="entry name" value="CzcB_C"/>
</dbReference>
<evidence type="ECO:0000313" key="12">
    <source>
        <dbReference type="EMBL" id="GEP05005.1"/>
    </source>
</evidence>
<dbReference type="GO" id="GO:0022857">
    <property type="term" value="F:transmembrane transporter activity"/>
    <property type="evidence" value="ECO:0007669"/>
    <property type="project" value="InterPro"/>
</dbReference>
<dbReference type="InterPro" id="IPR051909">
    <property type="entry name" value="MFP_Cation_Efflux"/>
</dbReference>
<sequence length="501" mass="52522">MFCILAVPAALAAGVAAGALAPSVFPTLVPALRDAAQPVLVRLGAAPAPPRAEAPSAAAARAGSDEDHADKDHAGHDHAGNNHAGHDHSDHDHAGDDHAGRSHADHDRAGHDHAGHKHKHGHGPERAEGVVALTPAQIEASGIRVAEARPGTLRHALTVPGTVVPDGERVARVAAKVVGTVAELRKRLGERVEKGEVVAVLDSREVAEAKNDYIAALVGQELQETLFERDHALWDKKISAEQQFLRARTGLVEARLKVDLARQKLSALGVPDAEVAALGDNPLPGKPGPGEDEHTVGLRRAPRLGLQRYELRAPIAGQVIERRVDLGAPVNDEGQEKEIYTIADLSRVWVELAVPVADLGGVRPGQAVTLRRSADEAGTPGRVVFASPMLDPQTRAAKVIAAVENPDLAWRPGAYASVRIALADDPAPVVVPRAALQTVEGETVVFVRRADGFEKRAVRLGPGDGQTVSVLSGVAAGEAVAAENSFVLKAELGKAEAEHGH</sequence>
<dbReference type="GO" id="GO:0015679">
    <property type="term" value="P:plasma membrane copper ion transport"/>
    <property type="evidence" value="ECO:0007669"/>
    <property type="project" value="TreeGrafter"/>
</dbReference>
<comment type="caution">
    <text evidence="12">The sequence shown here is derived from an EMBL/GenBank/DDBJ whole genome shotgun (WGS) entry which is preliminary data.</text>
</comment>
<dbReference type="AlphaFoldDB" id="A0A512J4Y4"/>
<keyword evidence="2" id="KW-0813">Transport</keyword>
<feature type="domain" description="CzcB-like alpha-helical hairpin" evidence="8">
    <location>
        <begin position="208"/>
        <end position="267"/>
    </location>
</feature>
<dbReference type="Pfam" id="PF25893">
    <property type="entry name" value="HH_CzcB"/>
    <property type="match status" value="1"/>
</dbReference>
<evidence type="ECO:0000313" key="15">
    <source>
        <dbReference type="Proteomes" id="UP001156856"/>
    </source>
</evidence>
<dbReference type="Pfam" id="PF25973">
    <property type="entry name" value="BSH_CzcB"/>
    <property type="match status" value="1"/>
</dbReference>
<dbReference type="SUPFAM" id="SSF111369">
    <property type="entry name" value="HlyD-like secretion proteins"/>
    <property type="match status" value="1"/>
</dbReference>
<organism evidence="12 14">
    <name type="scientific">Methylobacterium oxalidis</name>
    <dbReference type="NCBI Taxonomy" id="944322"/>
    <lineage>
        <taxon>Bacteria</taxon>
        <taxon>Pseudomonadati</taxon>
        <taxon>Pseudomonadota</taxon>
        <taxon>Alphaproteobacteria</taxon>
        <taxon>Hyphomicrobiales</taxon>
        <taxon>Methylobacteriaceae</taxon>
        <taxon>Methylobacterium</taxon>
    </lineage>
</organism>
<dbReference type="Gene3D" id="2.40.50.100">
    <property type="match status" value="1"/>
</dbReference>
<dbReference type="EMBL" id="BJZU01000060">
    <property type="protein sequence ID" value="GEP05005.1"/>
    <property type="molecule type" value="Genomic_DNA"/>
</dbReference>
<dbReference type="Proteomes" id="UP001156856">
    <property type="component" value="Unassembled WGS sequence"/>
</dbReference>
<reference evidence="12 14" key="3">
    <citation type="submission" date="2019-07" db="EMBL/GenBank/DDBJ databases">
        <title>Whole genome shotgun sequence of Methylobacterium oxalidis NBRC 107715.</title>
        <authorList>
            <person name="Hosoyama A."/>
            <person name="Uohara A."/>
            <person name="Ohji S."/>
            <person name="Ichikawa N."/>
        </authorList>
    </citation>
    <scope>NUCLEOTIDE SEQUENCE [LARGE SCALE GENOMIC DNA]</scope>
    <source>
        <strain evidence="12 14">NBRC 107715</strain>
    </source>
</reference>
<dbReference type="FunFam" id="2.40.420.20:FF:000006">
    <property type="entry name" value="RND family efflux transporter MFP subunit"/>
    <property type="match status" value="1"/>
</dbReference>
<feature type="domain" description="CusB-like beta-barrel" evidence="9">
    <location>
        <begin position="347"/>
        <end position="421"/>
    </location>
</feature>
<dbReference type="GO" id="GO:0046914">
    <property type="term" value="F:transition metal ion binding"/>
    <property type="evidence" value="ECO:0007669"/>
    <property type="project" value="TreeGrafter"/>
</dbReference>
<dbReference type="InterPro" id="IPR058648">
    <property type="entry name" value="HH_CzcB-like"/>
</dbReference>
<keyword evidence="3" id="KW-0862">Zinc</keyword>
<feature type="domain" description="CzcB-like barrel-sandwich hybrid" evidence="10">
    <location>
        <begin position="169"/>
        <end position="344"/>
    </location>
</feature>
<reference evidence="15" key="2">
    <citation type="journal article" date="2019" name="Int. J. Syst. Evol. Microbiol.">
        <title>The Global Catalogue of Microorganisms (GCM) 10K type strain sequencing project: providing services to taxonomists for standard genome sequencing and annotation.</title>
        <authorList>
            <consortium name="The Broad Institute Genomics Platform"/>
            <consortium name="The Broad Institute Genome Sequencing Center for Infectious Disease"/>
            <person name="Wu L."/>
            <person name="Ma J."/>
        </authorList>
    </citation>
    <scope>NUCLEOTIDE SEQUENCE [LARGE SCALE GENOMIC DNA]</scope>
    <source>
        <strain evidence="15">NBRC 107715</strain>
    </source>
</reference>
<dbReference type="FunFam" id="2.40.30.170:FF:000010">
    <property type="entry name" value="Efflux RND transporter periplasmic adaptor subunit"/>
    <property type="match status" value="1"/>
</dbReference>
<feature type="compositionally biased region" description="Low complexity" evidence="6">
    <location>
        <begin position="53"/>
        <end position="62"/>
    </location>
</feature>
<feature type="region of interest" description="Disordered" evidence="6">
    <location>
        <begin position="47"/>
        <end position="126"/>
    </location>
</feature>
<evidence type="ECO:0000259" key="8">
    <source>
        <dbReference type="Pfam" id="PF25893"/>
    </source>
</evidence>
<dbReference type="PANTHER" id="PTHR30097">
    <property type="entry name" value="CATION EFFLUX SYSTEM PROTEIN CUSB"/>
    <property type="match status" value="1"/>
</dbReference>
<dbReference type="InterPro" id="IPR006143">
    <property type="entry name" value="RND_pump_MFP"/>
</dbReference>
<feature type="chain" id="PRO_5021892614" evidence="7">
    <location>
        <begin position="22"/>
        <end position="501"/>
    </location>
</feature>
<dbReference type="GO" id="GO:0060003">
    <property type="term" value="P:copper ion export"/>
    <property type="evidence" value="ECO:0007669"/>
    <property type="project" value="TreeGrafter"/>
</dbReference>
<comment type="similarity">
    <text evidence="1">Belongs to the membrane fusion protein (MFP) (TC 8.A.1) family.</text>
</comment>
<name>A0A512J4Y4_9HYPH</name>
<reference evidence="13" key="4">
    <citation type="submission" date="2023-01" db="EMBL/GenBank/DDBJ databases">
        <title>Draft genome sequence of Methylobacterium oxalidis strain NBRC 107715.</title>
        <authorList>
            <person name="Sun Q."/>
            <person name="Mori K."/>
        </authorList>
    </citation>
    <scope>NUCLEOTIDE SEQUENCE</scope>
    <source>
        <strain evidence="13">NBRC 107715</strain>
    </source>
</reference>
<comment type="function">
    <text evidence="5">CzcA and CzcB together would act in zinc efflux nearly as effectively as the complete czc efflux system (CzcABC). The CzcB protein is thought to funnel zinc cations to the CzcA transport protein.</text>
</comment>
<evidence type="ECO:0000256" key="6">
    <source>
        <dbReference type="SAM" id="MobiDB-lite"/>
    </source>
</evidence>
<dbReference type="Proteomes" id="UP000321960">
    <property type="component" value="Unassembled WGS sequence"/>
</dbReference>
<evidence type="ECO:0000256" key="2">
    <source>
        <dbReference type="ARBA" id="ARBA00022448"/>
    </source>
</evidence>
<evidence type="ECO:0000259" key="11">
    <source>
        <dbReference type="Pfam" id="PF25975"/>
    </source>
</evidence>
<dbReference type="GO" id="GO:0016020">
    <property type="term" value="C:membrane"/>
    <property type="evidence" value="ECO:0007669"/>
    <property type="project" value="InterPro"/>
</dbReference>
<accession>A0A512J4Y4</accession>
<dbReference type="OrthoDB" id="9774837at2"/>
<dbReference type="Gene3D" id="2.40.30.170">
    <property type="match status" value="1"/>
</dbReference>
<dbReference type="InterPro" id="IPR058647">
    <property type="entry name" value="BSH_CzcB-like"/>
</dbReference>
<keyword evidence="15" id="KW-1185">Reference proteome</keyword>
<keyword evidence="7" id="KW-0732">Signal</keyword>
<feature type="domain" description="CzcB-like C-terminal circularly permuted SH3-like" evidence="11">
    <location>
        <begin position="429"/>
        <end position="489"/>
    </location>
</feature>
<dbReference type="Pfam" id="PF25954">
    <property type="entry name" value="Beta-barrel_RND_2"/>
    <property type="match status" value="1"/>
</dbReference>
<keyword evidence="4" id="KW-0105">Cadmium resistance</keyword>
<evidence type="ECO:0000259" key="10">
    <source>
        <dbReference type="Pfam" id="PF25973"/>
    </source>
</evidence>
<dbReference type="GO" id="GO:0030288">
    <property type="term" value="C:outer membrane-bounded periplasmic space"/>
    <property type="evidence" value="ECO:0007669"/>
    <property type="project" value="TreeGrafter"/>
</dbReference>
<gene>
    <name evidence="13" type="ORF">GCM10007888_21240</name>
    <name evidence="12" type="ORF">MOX02_30430</name>
</gene>
<protein>
    <submittedName>
        <fullName evidence="12">Uncharacterized protein</fullName>
    </submittedName>
</protein>
<proteinExistence type="inferred from homology"/>
<dbReference type="NCBIfam" id="TIGR01730">
    <property type="entry name" value="RND_mfp"/>
    <property type="match status" value="1"/>
</dbReference>